<protein>
    <submittedName>
        <fullName evidence="1">Uncharacterized protein</fullName>
    </submittedName>
</protein>
<dbReference type="EMBL" id="JAAJBW010000185">
    <property type="protein sequence ID" value="NGG25796.1"/>
    <property type="molecule type" value="Genomic_DNA"/>
</dbReference>
<accession>A0A6G4N5C8</accession>
<gene>
    <name evidence="1" type="ORF">G0Y31_07375</name>
</gene>
<name>A0A6G4N5C8_STAAU</name>
<dbReference type="RefSeq" id="WP_216502944.1">
    <property type="nucleotide sequence ID" value="NZ_JANVIL010000011.1"/>
</dbReference>
<dbReference type="AlphaFoldDB" id="A0A6G4N5C8"/>
<evidence type="ECO:0000313" key="1">
    <source>
        <dbReference type="EMBL" id="NGG25796.1"/>
    </source>
</evidence>
<sequence length="159" mass="18243">MIVTNIEYLTLKRTHEELTVNDEGFDIDKIKSFDSTPPVLDGLVNILFTVYAHKTKVNDKSVLCFVKVSHTTNNAIRFDGMSSHYLKTEQDTYSFEVSSPLPFDDVLKTVGKLYFIPEFDFSNYPPHPIDFINLYEEYKILELDIPPCTFNGGLLTDEC</sequence>
<reference evidence="1" key="1">
    <citation type="submission" date="2020-02" db="EMBL/GenBank/DDBJ databases">
        <title>Novel Insights Into The Classification of Staphylococcal Beta-Lactamases In Relation To The Cefazolin Inoculum Effect.</title>
        <authorList>
            <person name="Carvajal L.P."/>
            <person name="Rincon S."/>
            <person name="Echeverri A."/>
            <person name="Porras J."/>
            <person name="Rios R."/>
            <person name="Ordonez K."/>
            <person name="Seas C."/>
            <person name="Gomez-Villegas S."/>
            <person name="Diaz L."/>
            <person name="Arias C.A."/>
            <person name="Reyes J."/>
        </authorList>
    </citation>
    <scope>NUCLEOTIDE SEQUENCE</scope>
    <source>
        <strain evidence="1">UG241</strain>
    </source>
</reference>
<proteinExistence type="predicted"/>
<organism evidence="1">
    <name type="scientific">Staphylococcus aureus</name>
    <dbReference type="NCBI Taxonomy" id="1280"/>
    <lineage>
        <taxon>Bacteria</taxon>
        <taxon>Bacillati</taxon>
        <taxon>Bacillota</taxon>
        <taxon>Bacilli</taxon>
        <taxon>Bacillales</taxon>
        <taxon>Staphylococcaceae</taxon>
        <taxon>Staphylococcus</taxon>
    </lineage>
</organism>
<comment type="caution">
    <text evidence="1">The sequence shown here is derived from an EMBL/GenBank/DDBJ whole genome shotgun (WGS) entry which is preliminary data.</text>
</comment>